<dbReference type="Gene3D" id="3.40.50.2000">
    <property type="entry name" value="Glycogen Phosphorylase B"/>
    <property type="match status" value="1"/>
</dbReference>
<dbReference type="Proteomes" id="UP000568664">
    <property type="component" value="Unassembled WGS sequence"/>
</dbReference>
<accession>A0A7Y0Q5N5</accession>
<protein>
    <recommendedName>
        <fullName evidence="3">Glycosyltransferase</fullName>
    </recommendedName>
</protein>
<dbReference type="Pfam" id="PF13528">
    <property type="entry name" value="Glyco_trans_1_3"/>
    <property type="match status" value="1"/>
</dbReference>
<dbReference type="InterPro" id="IPR005262">
    <property type="entry name" value="MJ1255-like"/>
</dbReference>
<name>A0A7Y0Q5N5_9GAMM</name>
<dbReference type="NCBIfam" id="TIGR00661">
    <property type="entry name" value="MJ1255"/>
    <property type="match status" value="1"/>
</dbReference>
<dbReference type="RefSeq" id="WP_169073814.1">
    <property type="nucleotide sequence ID" value="NZ_JABBXH010000001.1"/>
</dbReference>
<dbReference type="SUPFAM" id="SSF53756">
    <property type="entry name" value="UDP-Glycosyltransferase/glycogen phosphorylase"/>
    <property type="match status" value="1"/>
</dbReference>
<reference evidence="1 2" key="1">
    <citation type="submission" date="2020-04" db="EMBL/GenBank/DDBJ databases">
        <title>Thalassotalea sp. M1531, isolated from the surface of marine red alga.</title>
        <authorList>
            <person name="Pang L."/>
            <person name="Lu D.-C."/>
        </authorList>
    </citation>
    <scope>NUCLEOTIDE SEQUENCE [LARGE SCALE GENOMIC DNA]</scope>
    <source>
        <strain evidence="1 2">M1531</strain>
    </source>
</reference>
<sequence length="346" mass="39713">MKILFGIQGTGNGHISRARILAQYLNKQPVDVTYLFSGRDKAQLFDMEVFGNYWHRKGLTFTTKNGKIDYINTFRKNSFSQFIKETKSLPVNEFDLIITDYEPVTAWAGKCSNVPVIGIGHQYAFGQNTPLAGESFIAKWIMDYFAPAKTSFGLHWHPYNEYVLPPIIDTKLEKSKCKDHILVYLPFENQQQVTALLNKIPDKKFIQYSPELINDVQGNVRLRTTCHQAFKQDLTSTYAVICNSGFELISECIHLGLPVLTKPLQGQMEQHSNALALKQLNYATVIDEMNEQQLRQWLAQSINLKARPLPNVAKYIVEWIIDGNWQNRQQLSQLLWAEATSTTERF</sequence>
<keyword evidence="2" id="KW-1185">Reference proteome</keyword>
<evidence type="ECO:0008006" key="3">
    <source>
        <dbReference type="Google" id="ProtNLM"/>
    </source>
</evidence>
<gene>
    <name evidence="1" type="ORF">HII17_02960</name>
</gene>
<evidence type="ECO:0000313" key="2">
    <source>
        <dbReference type="Proteomes" id="UP000568664"/>
    </source>
</evidence>
<comment type="caution">
    <text evidence="1">The sequence shown here is derived from an EMBL/GenBank/DDBJ whole genome shotgun (WGS) entry which is preliminary data.</text>
</comment>
<proteinExistence type="predicted"/>
<organism evidence="1 2">
    <name type="scientific">Thalassotalea algicola</name>
    <dbReference type="NCBI Taxonomy" id="2716224"/>
    <lineage>
        <taxon>Bacteria</taxon>
        <taxon>Pseudomonadati</taxon>
        <taxon>Pseudomonadota</taxon>
        <taxon>Gammaproteobacteria</taxon>
        <taxon>Alteromonadales</taxon>
        <taxon>Colwelliaceae</taxon>
        <taxon>Thalassotalea</taxon>
    </lineage>
</organism>
<dbReference type="AlphaFoldDB" id="A0A7Y0Q5N5"/>
<evidence type="ECO:0000313" key="1">
    <source>
        <dbReference type="EMBL" id="NMP30513.1"/>
    </source>
</evidence>
<dbReference type="EMBL" id="JABBXH010000001">
    <property type="protein sequence ID" value="NMP30513.1"/>
    <property type="molecule type" value="Genomic_DNA"/>
</dbReference>